<keyword evidence="5" id="KW-1185">Reference proteome</keyword>
<feature type="domain" description="NOA1/YqeH-like C-terminal" evidence="3">
    <location>
        <begin position="336"/>
        <end position="425"/>
    </location>
</feature>
<dbReference type="OrthoDB" id="9773841at2"/>
<dbReference type="PANTHER" id="PTHR46434">
    <property type="entry name" value="GENETIC INTERACTOR OF PROHIBITINS 3, MITOCHONDRIAL"/>
    <property type="match status" value="1"/>
</dbReference>
<dbReference type="GO" id="GO:0005525">
    <property type="term" value="F:GTP binding"/>
    <property type="evidence" value="ECO:0007669"/>
    <property type="project" value="InterPro"/>
</dbReference>
<name>A0A1B3SKU0_9MOLU</name>
<reference evidence="4 5" key="1">
    <citation type="submission" date="2016-08" db="EMBL/GenBank/DDBJ databases">
        <title>Complete genome sequence of Spiroplasma helicoides TABS-2 (DSM 22551).</title>
        <authorList>
            <person name="Shen W.-Y."/>
            <person name="Lo W.-S."/>
            <person name="Lai Y.-C."/>
            <person name="Kuo C.-H."/>
        </authorList>
    </citation>
    <scope>NUCLEOTIDE SEQUENCE [LARGE SCALE GENOMIC DNA]</scope>
    <source>
        <strain evidence="4 5">TABS-2</strain>
    </source>
</reference>
<dbReference type="Pfam" id="PF21516">
    <property type="entry name" value="YqeH-like_C"/>
    <property type="match status" value="1"/>
</dbReference>
<evidence type="ECO:0000256" key="1">
    <source>
        <dbReference type="SAM" id="Coils"/>
    </source>
</evidence>
<keyword evidence="1" id="KW-0175">Coiled coil</keyword>
<dbReference type="CDD" id="cd01855">
    <property type="entry name" value="YqeH"/>
    <property type="match status" value="1"/>
</dbReference>
<dbReference type="RefSeq" id="WP_084449244.1">
    <property type="nucleotide sequence ID" value="NZ_CP017015.1"/>
</dbReference>
<dbReference type="PATRIC" id="fig|216938.3.peg.596"/>
<dbReference type="InterPro" id="IPR006073">
    <property type="entry name" value="GTP-bd"/>
</dbReference>
<dbReference type="InterPro" id="IPR019988">
    <property type="entry name" value="GTP-bd_ribosome_bgen_YqeH"/>
</dbReference>
<dbReference type="InterPro" id="IPR027417">
    <property type="entry name" value="P-loop_NTPase"/>
</dbReference>
<dbReference type="EMBL" id="CP017015">
    <property type="protein sequence ID" value="AOG60535.1"/>
    <property type="molecule type" value="Genomic_DNA"/>
</dbReference>
<protein>
    <submittedName>
        <fullName evidence="4">30S ribosome assembly GTPase</fullName>
    </submittedName>
</protein>
<dbReference type="PANTHER" id="PTHR46434:SF1">
    <property type="entry name" value="GENETIC INTERACTOR OF PROHIBITINS 3, MITOCHONDRIAL"/>
    <property type="match status" value="1"/>
</dbReference>
<feature type="coiled-coil region" evidence="1">
    <location>
        <begin position="2"/>
        <end position="29"/>
    </location>
</feature>
<proteinExistence type="predicted"/>
<dbReference type="KEGG" id="shj:SHELI_v1c05840"/>
<dbReference type="InterPro" id="IPR050896">
    <property type="entry name" value="Mito_lipid_metab_GTPase"/>
</dbReference>
<feature type="domain" description="G" evidence="2">
    <location>
        <begin position="219"/>
        <end position="277"/>
    </location>
</feature>
<sequence length="432" mass="50241">MKYSNEDEINKLENEINELEDKTLKAYIKGKKVAKLKQRSKVTLTELEKGIGNTTNLDNNGPRKCVGCGAELHNKDEKKPGYVKDVLGQDYCLRCFKIKNYNRLVEQEINDKDFIDILDNINKTTEKIRYYYVIDIFDLPGSRLDWLERLISKKEVVVLINKADLLPKSVNKARIIKYVKRFFEESPISESKFILTSSIKKDYVYSLVNELRSVECDQYIIGISNAGKSSLINACLVANQQIPSIVTSKYTNTTLNKIKINFTKKNYIYDTPGLVKHNHIAIATSPSYWDFFFFKKEIKQVTFQLLSRQTIFYGGIAWFTFEEGEIFDKNKNKLIKTSFHFYVNKQMPLHRTKVANAHTYFKKNRHNLSPRLKEHDNEFISHSFSFDKEELVDLHISGLGWINFKTYKGLKVSVNVPKTEFDVKVKILPAMI</sequence>
<dbReference type="Gene3D" id="3.40.50.300">
    <property type="entry name" value="P-loop containing nucleotide triphosphate hydrolases"/>
    <property type="match status" value="1"/>
</dbReference>
<dbReference type="SUPFAM" id="SSF52540">
    <property type="entry name" value="P-loop containing nucleoside triphosphate hydrolases"/>
    <property type="match status" value="1"/>
</dbReference>
<evidence type="ECO:0000313" key="5">
    <source>
        <dbReference type="Proteomes" id="UP000094378"/>
    </source>
</evidence>
<evidence type="ECO:0000259" key="3">
    <source>
        <dbReference type="Pfam" id="PF21516"/>
    </source>
</evidence>
<accession>A0A1B3SKU0</accession>
<evidence type="ECO:0000259" key="2">
    <source>
        <dbReference type="Pfam" id="PF01926"/>
    </source>
</evidence>
<organism evidence="4 5">
    <name type="scientific">Spiroplasma helicoides</name>
    <dbReference type="NCBI Taxonomy" id="216938"/>
    <lineage>
        <taxon>Bacteria</taxon>
        <taxon>Bacillati</taxon>
        <taxon>Mycoplasmatota</taxon>
        <taxon>Mollicutes</taxon>
        <taxon>Entomoplasmatales</taxon>
        <taxon>Spiroplasmataceae</taxon>
        <taxon>Spiroplasma</taxon>
    </lineage>
</organism>
<evidence type="ECO:0000313" key="4">
    <source>
        <dbReference type="EMBL" id="AOG60535.1"/>
    </source>
</evidence>
<dbReference type="Pfam" id="PF01926">
    <property type="entry name" value="MMR_HSR1"/>
    <property type="match status" value="1"/>
</dbReference>
<dbReference type="Proteomes" id="UP000094378">
    <property type="component" value="Chromosome"/>
</dbReference>
<dbReference type="AlphaFoldDB" id="A0A1B3SKU0"/>
<dbReference type="STRING" id="216938.SHELI_v1c05840"/>
<dbReference type="NCBIfam" id="TIGR03597">
    <property type="entry name" value="GTPase_YqeH"/>
    <property type="match status" value="1"/>
</dbReference>
<gene>
    <name evidence="4" type="primary">yqeH</name>
    <name evidence="4" type="ORF">SHELI_v1c05840</name>
</gene>
<dbReference type="InterPro" id="IPR048422">
    <property type="entry name" value="NOA1/YqeH-like_C"/>
</dbReference>